<evidence type="ECO:0000313" key="3">
    <source>
        <dbReference type="Proteomes" id="UP001220022"/>
    </source>
</evidence>
<accession>A0ABT5Z3C8</accession>
<feature type="region of interest" description="Disordered" evidence="1">
    <location>
        <begin position="251"/>
        <end position="337"/>
    </location>
</feature>
<name>A0ABT5Z3C8_9ACTN</name>
<reference evidence="2 3" key="1">
    <citation type="submission" date="2023-03" db="EMBL/GenBank/DDBJ databases">
        <title>Draft genome sequence of type strain Streptomyces ferralitis JCM 14344.</title>
        <authorList>
            <person name="Klaysubun C."/>
            <person name="Duangmal K."/>
        </authorList>
    </citation>
    <scope>NUCLEOTIDE SEQUENCE [LARGE SCALE GENOMIC DNA]</scope>
    <source>
        <strain evidence="2 3">JCM 14344</strain>
    </source>
</reference>
<evidence type="ECO:0000313" key="2">
    <source>
        <dbReference type="EMBL" id="MDF2258340.1"/>
    </source>
</evidence>
<evidence type="ECO:0008006" key="4">
    <source>
        <dbReference type="Google" id="ProtNLM"/>
    </source>
</evidence>
<dbReference type="EMBL" id="JARHTQ010000015">
    <property type="protein sequence ID" value="MDF2258340.1"/>
    <property type="molecule type" value="Genomic_DNA"/>
</dbReference>
<keyword evidence="3" id="KW-1185">Reference proteome</keyword>
<comment type="caution">
    <text evidence="2">The sequence shown here is derived from an EMBL/GenBank/DDBJ whole genome shotgun (WGS) entry which is preliminary data.</text>
</comment>
<sequence length="337" mass="36212">MVVHRIANGSDDHGSERELPLDVARECFTLLVTGPNPLSLDGREFRGLPNRLIPLDELRDRMLRRRCPRATRDTVWAHLVRRSHQEGATWTLACAGMAVPALSGVARWLSSRFPGDPFDVHAEVLSGFLSALSTIDLGRPRVLVRLRWAAYRQGFAALSEALDAPTPVAPGFRSAAPRPPWGHPDLVLAKAVRSLVLTRTEADLIGATRLDDMAIADWADRHQTTPGAAYKVRQRAEARLVAFLRDEARDVDPDDPVAASAIDGLSNAGPASDRASGPTHPAPSQSVTPPSAGDVSDRAEKSSIGVSKKGLESGLLRCGSTTPASTSTPPSEVRRCA</sequence>
<proteinExistence type="predicted"/>
<evidence type="ECO:0000256" key="1">
    <source>
        <dbReference type="SAM" id="MobiDB-lite"/>
    </source>
</evidence>
<protein>
    <recommendedName>
        <fullName evidence="4">Sigma-70 family RNA polymerase sigma factor</fullName>
    </recommendedName>
</protein>
<gene>
    <name evidence="2" type="ORF">P2L57_22255</name>
</gene>
<dbReference type="RefSeq" id="WP_275817263.1">
    <property type="nucleotide sequence ID" value="NZ_BAAANM010000007.1"/>
</dbReference>
<feature type="compositionally biased region" description="Low complexity" evidence="1">
    <location>
        <begin position="320"/>
        <end position="331"/>
    </location>
</feature>
<dbReference type="Proteomes" id="UP001220022">
    <property type="component" value="Unassembled WGS sequence"/>
</dbReference>
<organism evidence="2 3">
    <name type="scientific">Streptantibioticus ferralitis</name>
    <dbReference type="NCBI Taxonomy" id="236510"/>
    <lineage>
        <taxon>Bacteria</taxon>
        <taxon>Bacillati</taxon>
        <taxon>Actinomycetota</taxon>
        <taxon>Actinomycetes</taxon>
        <taxon>Kitasatosporales</taxon>
        <taxon>Streptomycetaceae</taxon>
        <taxon>Streptantibioticus</taxon>
    </lineage>
</organism>